<evidence type="ECO:0000313" key="2">
    <source>
        <dbReference type="EMBL" id="UWD34533.1"/>
    </source>
</evidence>
<organism evidence="2 3">
    <name type="scientific">Mesomycoplasma molare</name>
    <dbReference type="NCBI Taxonomy" id="171288"/>
    <lineage>
        <taxon>Bacteria</taxon>
        <taxon>Bacillati</taxon>
        <taxon>Mycoplasmatota</taxon>
        <taxon>Mycoplasmoidales</taxon>
        <taxon>Metamycoplasmataceae</taxon>
        <taxon>Mesomycoplasma</taxon>
    </lineage>
</organism>
<gene>
    <name evidence="2" type="ORF">NX772_01745</name>
</gene>
<dbReference type="PROSITE" id="PS51257">
    <property type="entry name" value="PROKAR_LIPOPROTEIN"/>
    <property type="match status" value="1"/>
</dbReference>
<evidence type="ECO:0000256" key="1">
    <source>
        <dbReference type="SAM" id="SignalP"/>
    </source>
</evidence>
<proteinExistence type="predicted"/>
<name>A0ABY5TV38_9BACT</name>
<feature type="chain" id="PRO_5047429909" description="Lipoprotein" evidence="1">
    <location>
        <begin position="26"/>
        <end position="578"/>
    </location>
</feature>
<feature type="signal peptide" evidence="1">
    <location>
        <begin position="1"/>
        <end position="25"/>
    </location>
</feature>
<accession>A0ABY5TV38</accession>
<evidence type="ECO:0000313" key="3">
    <source>
        <dbReference type="Proteomes" id="UP001058364"/>
    </source>
</evidence>
<reference evidence="2" key="1">
    <citation type="submission" date="2022-08" db="EMBL/GenBank/DDBJ databases">
        <title>Complete genome sequence of Mycoplasma molare type strain H 542.</title>
        <authorList>
            <person name="Spergser J."/>
        </authorList>
    </citation>
    <scope>NUCLEOTIDE SEQUENCE</scope>
    <source>
        <strain evidence="2">H 542</strain>
    </source>
</reference>
<keyword evidence="3" id="KW-1185">Reference proteome</keyword>
<protein>
    <recommendedName>
        <fullName evidence="4">Lipoprotein</fullName>
    </recommendedName>
</protein>
<sequence length="578" mass="67093">MKKSKKAFLLLAGLSPILTVVSCQVQETINSNNGSNNANNNDNNKASESNEDILKQLIDELNLKISSNKKLEFQLSLIENKANKEKLLEIQKSFNDYLSNLKIETIEKYANKLVENKEALISKLNQSETENKINESKKEIINELNKQKESEYNSKKAEFSEKIETTRIESRKDKLKKELEKVLVYTDTFAFEEFLNKELELDATEFAKIEKAKLDRSKILAKAYIEILEESNRPSFETKLDEAKTEENINSIISEIKNSLNQTDTNVLSRFKNVILSWIEKLTDKKADDKITTFESKANKTNATFENHVTTLGEVISRYSKELETIRTRALTRSKSLSRYDSEKGAQFSIQAEEFTDKTSLEEFSNNILTEIRKYKPYIELEPLYNPDNDPKLENKKQLTFEYLKDFFITSAYTSTRVSSTTTFADKEYRLETQRTSRNNQLIKSGKPEIVRTYDLTAEDKLIRQKLFELKEAVIEEFYGTPQTVNASEPYKQYFFKNRLSEDTYRTTRINISRLLYTIDKAIIDGYFYEEVYIALSGTDLDGNILKKEANRAGNFTEKIPFDFNELKEFLKGINNLR</sequence>
<dbReference type="EMBL" id="CP103423">
    <property type="protein sequence ID" value="UWD34533.1"/>
    <property type="molecule type" value="Genomic_DNA"/>
</dbReference>
<evidence type="ECO:0008006" key="4">
    <source>
        <dbReference type="Google" id="ProtNLM"/>
    </source>
</evidence>
<keyword evidence="1" id="KW-0732">Signal</keyword>
<dbReference type="Proteomes" id="UP001058364">
    <property type="component" value="Chromosome"/>
</dbReference>
<dbReference type="RefSeq" id="WP_027123642.1">
    <property type="nucleotide sequence ID" value="NZ_CP103423.1"/>
</dbReference>